<dbReference type="SUPFAM" id="SSF48498">
    <property type="entry name" value="Tetracyclin repressor-like, C-terminal domain"/>
    <property type="match status" value="1"/>
</dbReference>
<keyword evidence="2 4" id="KW-0238">DNA-binding</keyword>
<dbReference type="Pfam" id="PF00440">
    <property type="entry name" value="TetR_N"/>
    <property type="match status" value="1"/>
</dbReference>
<evidence type="ECO:0000256" key="4">
    <source>
        <dbReference type="PROSITE-ProRule" id="PRU00335"/>
    </source>
</evidence>
<evidence type="ECO:0000313" key="6">
    <source>
        <dbReference type="EMBL" id="SEQ87368.1"/>
    </source>
</evidence>
<dbReference type="InterPro" id="IPR011075">
    <property type="entry name" value="TetR_C"/>
</dbReference>
<evidence type="ECO:0000256" key="3">
    <source>
        <dbReference type="ARBA" id="ARBA00023163"/>
    </source>
</evidence>
<dbReference type="AlphaFoldDB" id="A0A1H9JKT8"/>
<accession>A0A1H9JKT8</accession>
<dbReference type="InterPro" id="IPR036271">
    <property type="entry name" value="Tet_transcr_reg_TetR-rel_C_sf"/>
</dbReference>
<dbReference type="PANTHER" id="PTHR47506:SF3">
    <property type="entry name" value="HTH-TYPE TRANSCRIPTIONAL REGULATOR LMRA"/>
    <property type="match status" value="1"/>
</dbReference>
<protein>
    <submittedName>
        <fullName evidence="6">DNA-binding transcriptional regulator, AcrR family</fullName>
    </submittedName>
</protein>
<organism evidence="6 7">
    <name type="scientific">Microlunatus flavus</name>
    <dbReference type="NCBI Taxonomy" id="1036181"/>
    <lineage>
        <taxon>Bacteria</taxon>
        <taxon>Bacillati</taxon>
        <taxon>Actinomycetota</taxon>
        <taxon>Actinomycetes</taxon>
        <taxon>Propionibacteriales</taxon>
        <taxon>Propionibacteriaceae</taxon>
        <taxon>Microlunatus</taxon>
    </lineage>
</organism>
<reference evidence="7" key="1">
    <citation type="submission" date="2016-10" db="EMBL/GenBank/DDBJ databases">
        <authorList>
            <person name="Varghese N."/>
            <person name="Submissions S."/>
        </authorList>
    </citation>
    <scope>NUCLEOTIDE SEQUENCE [LARGE SCALE GENOMIC DNA]</scope>
    <source>
        <strain evidence="7">CGMCC 4.6856</strain>
    </source>
</reference>
<gene>
    <name evidence="6" type="ORF">SAMN05421756_106244</name>
</gene>
<proteinExistence type="predicted"/>
<dbReference type="InterPro" id="IPR009057">
    <property type="entry name" value="Homeodomain-like_sf"/>
</dbReference>
<dbReference type="SUPFAM" id="SSF46689">
    <property type="entry name" value="Homeodomain-like"/>
    <property type="match status" value="1"/>
</dbReference>
<evidence type="ECO:0000256" key="1">
    <source>
        <dbReference type="ARBA" id="ARBA00023015"/>
    </source>
</evidence>
<evidence type="ECO:0000313" key="7">
    <source>
        <dbReference type="Proteomes" id="UP000198504"/>
    </source>
</evidence>
<dbReference type="Gene3D" id="1.10.357.10">
    <property type="entry name" value="Tetracycline Repressor, domain 2"/>
    <property type="match status" value="1"/>
</dbReference>
<dbReference type="InterPro" id="IPR001647">
    <property type="entry name" value="HTH_TetR"/>
</dbReference>
<dbReference type="Proteomes" id="UP000198504">
    <property type="component" value="Unassembled WGS sequence"/>
</dbReference>
<dbReference type="PANTHER" id="PTHR47506">
    <property type="entry name" value="TRANSCRIPTIONAL REGULATORY PROTEIN"/>
    <property type="match status" value="1"/>
</dbReference>
<keyword evidence="7" id="KW-1185">Reference proteome</keyword>
<dbReference type="PROSITE" id="PS50977">
    <property type="entry name" value="HTH_TETR_2"/>
    <property type="match status" value="1"/>
</dbReference>
<name>A0A1H9JKT8_9ACTN</name>
<evidence type="ECO:0000256" key="2">
    <source>
        <dbReference type="ARBA" id="ARBA00023125"/>
    </source>
</evidence>
<feature type="DNA-binding region" description="H-T-H motif" evidence="4">
    <location>
        <begin position="10"/>
        <end position="29"/>
    </location>
</feature>
<feature type="domain" description="HTH tetR-type" evidence="5">
    <location>
        <begin position="1"/>
        <end position="47"/>
    </location>
</feature>
<dbReference type="EMBL" id="FOFA01000006">
    <property type="protein sequence ID" value="SEQ87368.1"/>
    <property type="molecule type" value="Genomic_DNA"/>
</dbReference>
<keyword evidence="3" id="KW-0804">Transcription</keyword>
<sequence>MWERGYASTSPRKILDRAEVGQGSMYHHFGSKEVLAAAAFERSAAATLARAESVLAGSEEDAASRVVGYLLAQRDVLLGCPVGRMASDPDVLASDSLSAILRTTFAQVRALLTEVIATGIAAGGLRAADPAELADTVLAVVQGGYVLARAEGDAEPFERAVRGAAAMLRTDGERGDRAKR</sequence>
<dbReference type="GO" id="GO:0003677">
    <property type="term" value="F:DNA binding"/>
    <property type="evidence" value="ECO:0007669"/>
    <property type="project" value="UniProtKB-UniRule"/>
</dbReference>
<keyword evidence="1" id="KW-0805">Transcription regulation</keyword>
<dbReference type="Pfam" id="PF16925">
    <property type="entry name" value="TetR_C_13"/>
    <property type="match status" value="1"/>
</dbReference>
<evidence type="ECO:0000259" key="5">
    <source>
        <dbReference type="PROSITE" id="PS50977"/>
    </source>
</evidence>
<dbReference type="STRING" id="1036181.SAMN05421756_106244"/>